<evidence type="ECO:0000256" key="8">
    <source>
        <dbReference type="ARBA" id="ARBA00022777"/>
    </source>
</evidence>
<sequence length="308" mass="34446">MSHITHVHLHQHLPHGVKRIIAHGGGCWIGEVDKSTVLKYPHTAEEMKQIRIEAQILSILGSHPRIVQSRGLTEDGLLLEFVPNGNLHDYLLAHPESSLQQRLVWCTQLTEAVTYIHSRRVLHCDLRHDNILVDLDLDLKLADFQGQYFSNNGEILLDGLSLESTKAYLPRKPADHASIRTDLFALGSALHFIIMGQEVFSDLAGSKDEEEISRRFSAGEFPLDNHICAAITEKCWKQLYSSASQVLADLGLVRDAIARGETLEPDSTDALPPTVSWLSGLCDDVQPPKVPPPYRQLIGFEQKYCGIR</sequence>
<dbReference type="AlphaFoldDB" id="A0A6A5U0S2"/>
<gene>
    <name evidence="15" type="ORF">CC80DRAFT_491641</name>
</gene>
<dbReference type="InterPro" id="IPR008266">
    <property type="entry name" value="Tyr_kinase_AS"/>
</dbReference>
<evidence type="ECO:0000256" key="2">
    <source>
        <dbReference type="ARBA" id="ARBA00011534"/>
    </source>
</evidence>
<evidence type="ECO:0000256" key="4">
    <source>
        <dbReference type="ARBA" id="ARBA00013948"/>
    </source>
</evidence>
<reference evidence="15" key="1">
    <citation type="journal article" date="2020" name="Stud. Mycol.">
        <title>101 Dothideomycetes genomes: a test case for predicting lifestyles and emergence of pathogens.</title>
        <authorList>
            <person name="Haridas S."/>
            <person name="Albert R."/>
            <person name="Binder M."/>
            <person name="Bloem J."/>
            <person name="Labutti K."/>
            <person name="Salamov A."/>
            <person name="Andreopoulos B."/>
            <person name="Baker S."/>
            <person name="Barry K."/>
            <person name="Bills G."/>
            <person name="Bluhm B."/>
            <person name="Cannon C."/>
            <person name="Castanera R."/>
            <person name="Culley D."/>
            <person name="Daum C."/>
            <person name="Ezra D."/>
            <person name="Gonzalez J."/>
            <person name="Henrissat B."/>
            <person name="Kuo A."/>
            <person name="Liang C."/>
            <person name="Lipzen A."/>
            <person name="Lutzoni F."/>
            <person name="Magnuson J."/>
            <person name="Mondo S."/>
            <person name="Nolan M."/>
            <person name="Ohm R."/>
            <person name="Pangilinan J."/>
            <person name="Park H.-J."/>
            <person name="Ramirez L."/>
            <person name="Alfaro M."/>
            <person name="Sun H."/>
            <person name="Tritt A."/>
            <person name="Yoshinaga Y."/>
            <person name="Zwiers L.-H."/>
            <person name="Turgeon B."/>
            <person name="Goodwin S."/>
            <person name="Spatafora J."/>
            <person name="Crous P."/>
            <person name="Grigoriev I."/>
        </authorList>
    </citation>
    <scope>NUCLEOTIDE SEQUENCE</scope>
    <source>
        <strain evidence="15">CBS 675.92</strain>
    </source>
</reference>
<evidence type="ECO:0000256" key="12">
    <source>
        <dbReference type="ARBA" id="ARBA00047899"/>
    </source>
</evidence>
<organism evidence="15 16">
    <name type="scientific">Byssothecium circinans</name>
    <dbReference type="NCBI Taxonomy" id="147558"/>
    <lineage>
        <taxon>Eukaryota</taxon>
        <taxon>Fungi</taxon>
        <taxon>Dikarya</taxon>
        <taxon>Ascomycota</taxon>
        <taxon>Pezizomycotina</taxon>
        <taxon>Dothideomycetes</taxon>
        <taxon>Pleosporomycetidae</taxon>
        <taxon>Pleosporales</taxon>
        <taxon>Massarineae</taxon>
        <taxon>Massarinaceae</taxon>
        <taxon>Byssothecium</taxon>
    </lineage>
</organism>
<dbReference type="PANTHER" id="PTHR44329:SF288">
    <property type="entry name" value="MITOGEN-ACTIVATED PROTEIN KINASE KINASE KINASE 20"/>
    <property type="match status" value="1"/>
</dbReference>
<proteinExistence type="predicted"/>
<evidence type="ECO:0000256" key="7">
    <source>
        <dbReference type="ARBA" id="ARBA00022741"/>
    </source>
</evidence>
<evidence type="ECO:0000256" key="5">
    <source>
        <dbReference type="ARBA" id="ARBA00019973"/>
    </source>
</evidence>
<keyword evidence="8 15" id="KW-0418">Kinase</keyword>
<dbReference type="PROSITE" id="PS50011">
    <property type="entry name" value="PROTEIN_KINASE_DOM"/>
    <property type="match status" value="1"/>
</dbReference>
<dbReference type="InterPro" id="IPR051681">
    <property type="entry name" value="Ser/Thr_Kinases-Pseudokinases"/>
</dbReference>
<comment type="catalytic activity">
    <reaction evidence="13">
        <text>L-seryl-[protein] + ATP = O-phospho-L-seryl-[protein] + ADP + H(+)</text>
        <dbReference type="Rhea" id="RHEA:17989"/>
        <dbReference type="Rhea" id="RHEA-COMP:9863"/>
        <dbReference type="Rhea" id="RHEA-COMP:11604"/>
        <dbReference type="ChEBI" id="CHEBI:15378"/>
        <dbReference type="ChEBI" id="CHEBI:29999"/>
        <dbReference type="ChEBI" id="CHEBI:30616"/>
        <dbReference type="ChEBI" id="CHEBI:83421"/>
        <dbReference type="ChEBI" id="CHEBI:456216"/>
        <dbReference type="EC" id="2.7.11.1"/>
    </reaction>
</comment>
<keyword evidence="6" id="KW-0808">Transferase</keyword>
<dbReference type="Proteomes" id="UP000800035">
    <property type="component" value="Unassembled WGS sequence"/>
</dbReference>
<dbReference type="PANTHER" id="PTHR44329">
    <property type="entry name" value="SERINE/THREONINE-PROTEIN KINASE TNNI3K-RELATED"/>
    <property type="match status" value="1"/>
</dbReference>
<dbReference type="Gene3D" id="1.10.510.10">
    <property type="entry name" value="Transferase(Phosphotransferase) domain 1"/>
    <property type="match status" value="1"/>
</dbReference>
<dbReference type="InterPro" id="IPR011009">
    <property type="entry name" value="Kinase-like_dom_sf"/>
</dbReference>
<evidence type="ECO:0000313" key="15">
    <source>
        <dbReference type="EMBL" id="KAF1957549.1"/>
    </source>
</evidence>
<protein>
    <recommendedName>
        <fullName evidence="5">EKC/KEOPS complex subunit BUD32</fullName>
        <ecNumber evidence="3">2.7.11.1</ecNumber>
    </recommendedName>
    <alternativeName>
        <fullName evidence="10 11">Atypical Serine/threonine protein kinase BUD32</fullName>
    </alternativeName>
    <alternativeName>
        <fullName evidence="4">EKC/KEOPS complex subunit bud32</fullName>
    </alternativeName>
</protein>
<dbReference type="SUPFAM" id="SSF56112">
    <property type="entry name" value="Protein kinase-like (PK-like)"/>
    <property type="match status" value="1"/>
</dbReference>
<keyword evidence="16" id="KW-1185">Reference proteome</keyword>
<dbReference type="InterPro" id="IPR000719">
    <property type="entry name" value="Prot_kinase_dom"/>
</dbReference>
<dbReference type="PROSITE" id="PS00109">
    <property type="entry name" value="PROTEIN_KINASE_TYR"/>
    <property type="match status" value="1"/>
</dbReference>
<name>A0A6A5U0S2_9PLEO</name>
<dbReference type="EC" id="2.7.11.1" evidence="3"/>
<keyword evidence="9" id="KW-0067">ATP-binding</keyword>
<comment type="function">
    <text evidence="1">Component of the EKC/KEOPS complex that is required for the formation of a threonylcarbamoyl group on adenosine at position 37 (t(6)A37) in tRNAs that read codons beginning with adenine. The complex is probably involved in the transfer of the threonylcarbamoyl moiety of threonylcarbamoyl-AMP (TC-AMP) to the N6 group of A37. BUD32 has ATPase activity in the context of the EKC/KEOPS complex and likely plays a supporting role to the catalytic subunit KAE1. The EKC/KEOPS complex also promotes both telomere uncapping and telomere elongation. The complex is required for efficient recruitment of transcriptional coactivators.</text>
</comment>
<feature type="domain" description="Protein kinase" evidence="14">
    <location>
        <begin position="1"/>
        <end position="278"/>
    </location>
</feature>
<dbReference type="OrthoDB" id="1668230at2759"/>
<evidence type="ECO:0000256" key="1">
    <source>
        <dbReference type="ARBA" id="ARBA00003747"/>
    </source>
</evidence>
<dbReference type="Pfam" id="PF00069">
    <property type="entry name" value="Pkinase"/>
    <property type="match status" value="1"/>
</dbReference>
<evidence type="ECO:0000256" key="11">
    <source>
        <dbReference type="ARBA" id="ARBA00033194"/>
    </source>
</evidence>
<dbReference type="GO" id="GO:0005524">
    <property type="term" value="F:ATP binding"/>
    <property type="evidence" value="ECO:0007669"/>
    <property type="project" value="UniProtKB-KW"/>
</dbReference>
<evidence type="ECO:0000256" key="3">
    <source>
        <dbReference type="ARBA" id="ARBA00012513"/>
    </source>
</evidence>
<evidence type="ECO:0000313" key="16">
    <source>
        <dbReference type="Proteomes" id="UP000800035"/>
    </source>
</evidence>
<evidence type="ECO:0000256" key="9">
    <source>
        <dbReference type="ARBA" id="ARBA00022840"/>
    </source>
</evidence>
<accession>A0A6A5U0S2</accession>
<dbReference type="EMBL" id="ML976989">
    <property type="protein sequence ID" value="KAF1957549.1"/>
    <property type="molecule type" value="Genomic_DNA"/>
</dbReference>
<evidence type="ECO:0000256" key="10">
    <source>
        <dbReference type="ARBA" id="ARBA00030980"/>
    </source>
</evidence>
<evidence type="ECO:0000256" key="13">
    <source>
        <dbReference type="ARBA" id="ARBA00048679"/>
    </source>
</evidence>
<comment type="subunit">
    <text evidence="2">Component of the EKC/KEOPS complex composed of at least BUD32, CGI121, GON7, KAE1 and PCC1; the whole complex dimerizes.</text>
</comment>
<evidence type="ECO:0000259" key="14">
    <source>
        <dbReference type="PROSITE" id="PS50011"/>
    </source>
</evidence>
<dbReference type="GO" id="GO:0004674">
    <property type="term" value="F:protein serine/threonine kinase activity"/>
    <property type="evidence" value="ECO:0007669"/>
    <property type="project" value="UniProtKB-EC"/>
</dbReference>
<evidence type="ECO:0000256" key="6">
    <source>
        <dbReference type="ARBA" id="ARBA00022679"/>
    </source>
</evidence>
<keyword evidence="7" id="KW-0547">Nucleotide-binding</keyword>
<comment type="catalytic activity">
    <reaction evidence="12">
        <text>L-threonyl-[protein] + ATP = O-phospho-L-threonyl-[protein] + ADP + H(+)</text>
        <dbReference type="Rhea" id="RHEA:46608"/>
        <dbReference type="Rhea" id="RHEA-COMP:11060"/>
        <dbReference type="Rhea" id="RHEA-COMP:11605"/>
        <dbReference type="ChEBI" id="CHEBI:15378"/>
        <dbReference type="ChEBI" id="CHEBI:30013"/>
        <dbReference type="ChEBI" id="CHEBI:30616"/>
        <dbReference type="ChEBI" id="CHEBI:61977"/>
        <dbReference type="ChEBI" id="CHEBI:456216"/>
        <dbReference type="EC" id="2.7.11.1"/>
    </reaction>
</comment>